<evidence type="ECO:0000313" key="5">
    <source>
        <dbReference type="Proteomes" id="UP000027730"/>
    </source>
</evidence>
<dbReference type="GeneID" id="25411843"/>
<dbReference type="Proteomes" id="UP000027730">
    <property type="component" value="Unassembled WGS sequence"/>
</dbReference>
<protein>
    <recommendedName>
        <fullName evidence="6">Nucleotide-diphospho-sugar transferase</fullName>
    </recommendedName>
</protein>
<comment type="similarity">
    <text evidence="1">Belongs to the ANP1/MMN9/VAN1 family.</text>
</comment>
<evidence type="ECO:0008006" key="6">
    <source>
        <dbReference type="Google" id="ProtNLM"/>
    </source>
</evidence>
<feature type="compositionally biased region" description="Polar residues" evidence="2">
    <location>
        <begin position="139"/>
        <end position="149"/>
    </location>
</feature>
<dbReference type="Pfam" id="PF03452">
    <property type="entry name" value="Anp1"/>
    <property type="match status" value="1"/>
</dbReference>
<dbReference type="OrthoDB" id="204164at2759"/>
<feature type="region of interest" description="Disordered" evidence="2">
    <location>
        <begin position="54"/>
        <end position="150"/>
    </location>
</feature>
<name>A0A074WKY1_9PEZI</name>
<feature type="compositionally biased region" description="Basic and acidic residues" evidence="2">
    <location>
        <begin position="106"/>
        <end position="129"/>
    </location>
</feature>
<evidence type="ECO:0000256" key="1">
    <source>
        <dbReference type="ARBA" id="ARBA00037964"/>
    </source>
</evidence>
<evidence type="ECO:0000256" key="2">
    <source>
        <dbReference type="SAM" id="MobiDB-lite"/>
    </source>
</evidence>
<dbReference type="RefSeq" id="XP_013424595.1">
    <property type="nucleotide sequence ID" value="XM_013569141.1"/>
</dbReference>
<dbReference type="STRING" id="1043004.A0A074WKY1"/>
<organism evidence="4 5">
    <name type="scientific">Aureobasidium namibiae CBS 147.97</name>
    <dbReference type="NCBI Taxonomy" id="1043004"/>
    <lineage>
        <taxon>Eukaryota</taxon>
        <taxon>Fungi</taxon>
        <taxon>Dikarya</taxon>
        <taxon>Ascomycota</taxon>
        <taxon>Pezizomycotina</taxon>
        <taxon>Dothideomycetes</taxon>
        <taxon>Dothideomycetidae</taxon>
        <taxon>Dothideales</taxon>
        <taxon>Saccotheciaceae</taxon>
        <taxon>Aureobasidium</taxon>
    </lineage>
</organism>
<evidence type="ECO:0000256" key="3">
    <source>
        <dbReference type="SAM" id="Phobius"/>
    </source>
</evidence>
<dbReference type="PANTHER" id="PTHR43083">
    <property type="entry name" value="MANNAN POLYMERASE II"/>
    <property type="match status" value="1"/>
</dbReference>
<gene>
    <name evidence="4" type="ORF">M436DRAFT_53771</name>
</gene>
<proteinExistence type="inferred from homology"/>
<evidence type="ECO:0000313" key="4">
    <source>
        <dbReference type="EMBL" id="KEQ70477.1"/>
    </source>
</evidence>
<keyword evidence="3" id="KW-1133">Transmembrane helix</keyword>
<dbReference type="HOGENOM" id="CLU_050709_0_0_1"/>
<sequence>MVSSTSSTSTVRILSFLLILAITYIIFVPAHPTKTTLLPPTDHDRQASWYETHISTSKPAKDTSVDAESDIVQKETEQQDDSQPPSDIGDHISSNNEAVDDDQLTEEEKAVQADHQAHGQNEPTRDRPKLPGKPDTTKHSTAPSHTSIITELDLPEIRHHTQTNNASAAEHLILVVTHDESHWGHVDGTPRTFPSFLEFLNDTSGLPAPSISLAILTTTESAYGHYVSALSTHPYAKAQVLLYTPTIPEDEGPADRHTASFQAIRRKQIAVARNVLMFTALTTEAHIFYFDSDVIDASPGICAQMLKQASDPNITMSPNITLPETILPVGLITARAQDGGTYDYDLNAWYKQREQHMHDLLPFANSEEMFPLQSVGGTLLYINAVLVRQGLSFPWWYVVGSTWDKEGGDGIETEGICYMAEKLGYGCWGLGGDWHVVHSQ</sequence>
<keyword evidence="5" id="KW-1185">Reference proteome</keyword>
<dbReference type="EMBL" id="KL584717">
    <property type="protein sequence ID" value="KEQ70477.1"/>
    <property type="molecule type" value="Genomic_DNA"/>
</dbReference>
<accession>A0A074WKY1</accession>
<dbReference type="PANTHER" id="PTHR43083:SF6">
    <property type="entry name" value="MANNAN POLYMERASE COMPLEXES SUBUNIT MNN9"/>
    <property type="match status" value="1"/>
</dbReference>
<dbReference type="InterPro" id="IPR052086">
    <property type="entry name" value="Mannan_Polymerase_Subunit"/>
</dbReference>
<keyword evidence="3" id="KW-0472">Membrane</keyword>
<reference evidence="4 5" key="1">
    <citation type="journal article" date="2014" name="BMC Genomics">
        <title>Genome sequencing of four Aureobasidium pullulans varieties: biotechnological potential, stress tolerance, and description of new species.</title>
        <authorList>
            <person name="Gostin Ar C."/>
            <person name="Ohm R.A."/>
            <person name="Kogej T."/>
            <person name="Sonjak S."/>
            <person name="Turk M."/>
            <person name="Zajc J."/>
            <person name="Zalar P."/>
            <person name="Grube M."/>
            <person name="Sun H."/>
            <person name="Han J."/>
            <person name="Sharma A."/>
            <person name="Chiniquy J."/>
            <person name="Ngan C.Y."/>
            <person name="Lipzen A."/>
            <person name="Barry K."/>
            <person name="Grigoriev I.V."/>
            <person name="Gunde-Cimerman N."/>
        </authorList>
    </citation>
    <scope>NUCLEOTIDE SEQUENCE [LARGE SCALE GENOMIC DNA]</scope>
    <source>
        <strain evidence="4 5">CBS 147.97</strain>
    </source>
</reference>
<feature type="transmembrane region" description="Helical" evidence="3">
    <location>
        <begin position="12"/>
        <end position="30"/>
    </location>
</feature>
<dbReference type="InterPro" id="IPR029044">
    <property type="entry name" value="Nucleotide-diphossugar_trans"/>
</dbReference>
<dbReference type="AlphaFoldDB" id="A0A074WKY1"/>
<dbReference type="Gene3D" id="3.90.550.10">
    <property type="entry name" value="Spore Coat Polysaccharide Biosynthesis Protein SpsA, Chain A"/>
    <property type="match status" value="1"/>
</dbReference>
<keyword evidence="3" id="KW-0812">Transmembrane</keyword>